<evidence type="ECO:0000313" key="2">
    <source>
        <dbReference type="Proteomes" id="UP000297716"/>
    </source>
</evidence>
<organism evidence="1 2">
    <name type="scientific">Xylaria hypoxylon</name>
    <dbReference type="NCBI Taxonomy" id="37992"/>
    <lineage>
        <taxon>Eukaryota</taxon>
        <taxon>Fungi</taxon>
        <taxon>Dikarya</taxon>
        <taxon>Ascomycota</taxon>
        <taxon>Pezizomycotina</taxon>
        <taxon>Sordariomycetes</taxon>
        <taxon>Xylariomycetidae</taxon>
        <taxon>Xylariales</taxon>
        <taxon>Xylariaceae</taxon>
        <taxon>Xylaria</taxon>
    </lineage>
</organism>
<proteinExistence type="predicted"/>
<comment type="caution">
    <text evidence="1">The sequence shown here is derived from an EMBL/GenBank/DDBJ whole genome shotgun (WGS) entry which is preliminary data.</text>
</comment>
<name>A0A4Z0YXU6_9PEZI</name>
<reference evidence="1 2" key="1">
    <citation type="submission" date="2019-03" db="EMBL/GenBank/DDBJ databases">
        <title>Draft genome sequence of Xylaria hypoxylon DSM 108379, a ubiquitous saprotrophic-parasitic fungi on hardwood.</title>
        <authorList>
            <person name="Buettner E."/>
            <person name="Leonhardt S."/>
            <person name="Gebauer A.M."/>
            <person name="Liers C."/>
            <person name="Hofrichter M."/>
            <person name="Kellner H."/>
        </authorList>
    </citation>
    <scope>NUCLEOTIDE SEQUENCE [LARGE SCALE GENOMIC DNA]</scope>
    <source>
        <strain evidence="1 2">DSM 108379</strain>
    </source>
</reference>
<evidence type="ECO:0000313" key="1">
    <source>
        <dbReference type="EMBL" id="TGJ83985.1"/>
    </source>
</evidence>
<sequence length="219" mass="23530">MPGTWFLLPDFTFTTEGPLSLGMVIPYWSNPTTVLASLGSGTASGIELPPQTTIVEPNHAHSRSESQSNSLGAWLKFEGLASGSTSNHYSKNNQVKYSETDHEIRSFRDPLTPETVTAIANIHAVRAHINSGMFGKRPFYIVSGLRIATSSFTVTKERSSNLTFESEGSGPPLPVEVGGKVGHDGRKTVTDSYNTAPGIVFAYRLLVGKESVIGDEGSL</sequence>
<gene>
    <name evidence="1" type="ORF">E0Z10_g4750</name>
</gene>
<dbReference type="OrthoDB" id="4500473at2759"/>
<dbReference type="Proteomes" id="UP000297716">
    <property type="component" value="Unassembled WGS sequence"/>
</dbReference>
<dbReference type="EMBL" id="SKBN01000078">
    <property type="protein sequence ID" value="TGJ83985.1"/>
    <property type="molecule type" value="Genomic_DNA"/>
</dbReference>
<protein>
    <submittedName>
        <fullName evidence="1">Uncharacterized protein</fullName>
    </submittedName>
</protein>
<dbReference type="AlphaFoldDB" id="A0A4Z0YXU6"/>
<accession>A0A4Z0YXU6</accession>
<keyword evidence="2" id="KW-1185">Reference proteome</keyword>